<organism evidence="1 2">
    <name type="scientific">Epilithonimonas lactis</name>
    <dbReference type="NCBI Taxonomy" id="421072"/>
    <lineage>
        <taxon>Bacteria</taxon>
        <taxon>Pseudomonadati</taxon>
        <taxon>Bacteroidota</taxon>
        <taxon>Flavobacteriia</taxon>
        <taxon>Flavobacteriales</taxon>
        <taxon>Weeksellaceae</taxon>
        <taxon>Chryseobacterium group</taxon>
        <taxon>Epilithonimonas</taxon>
    </lineage>
</organism>
<gene>
    <name evidence="1" type="ORF">IO89_06295</name>
</gene>
<dbReference type="STRING" id="421072.SAMN04488097_3174"/>
<name>A0A085BJL5_9FLAO</name>
<sequence>MTKKITTLFISCLMILSCQKEKTQKVTTYNSVEPAKDTLQISNPKPTPEANDKIIISKKHKPNSISLDLDGDGLKDVVNIVQNLENQKYGLEILFGNRKLDYLGMGKDIVGQGFDDIDWVGIFEVAPRNEIYYNNVNDDGEILTEDQVKESDKIKLPNDGIFIHQAESCGGGVIYLKNGKYEWIQQE</sequence>
<dbReference type="AlphaFoldDB" id="A0A085BJL5"/>
<dbReference type="eggNOG" id="COG3755">
    <property type="taxonomic scope" value="Bacteria"/>
</dbReference>
<evidence type="ECO:0000313" key="1">
    <source>
        <dbReference type="EMBL" id="KFC22660.1"/>
    </source>
</evidence>
<comment type="caution">
    <text evidence="1">The sequence shown here is derived from an EMBL/GenBank/DDBJ whole genome shotgun (WGS) entry which is preliminary data.</text>
</comment>
<protein>
    <submittedName>
        <fullName evidence="1">Uncharacterized protein</fullName>
    </submittedName>
</protein>
<evidence type="ECO:0000313" key="2">
    <source>
        <dbReference type="Proteomes" id="UP000028623"/>
    </source>
</evidence>
<accession>A0A085BJL5</accession>
<dbReference type="RefSeq" id="WP_034974626.1">
    <property type="nucleotide sequence ID" value="NZ_FOFI01000004.1"/>
</dbReference>
<keyword evidence="2" id="KW-1185">Reference proteome</keyword>
<dbReference type="EMBL" id="JPLY01000002">
    <property type="protein sequence ID" value="KFC22660.1"/>
    <property type="molecule type" value="Genomic_DNA"/>
</dbReference>
<reference evidence="1 2" key="1">
    <citation type="submission" date="2014-07" db="EMBL/GenBank/DDBJ databases">
        <title>Epilithonimonas lactis LMG 22401 Genome.</title>
        <authorList>
            <person name="Pipes S.E."/>
            <person name="Stropko S.J."/>
        </authorList>
    </citation>
    <scope>NUCLEOTIDE SEQUENCE [LARGE SCALE GENOMIC DNA]</scope>
    <source>
        <strain evidence="1 2">LMG 24401</strain>
    </source>
</reference>
<dbReference type="OrthoDB" id="6717268at2"/>
<dbReference type="Proteomes" id="UP000028623">
    <property type="component" value="Unassembled WGS sequence"/>
</dbReference>
<dbReference type="PROSITE" id="PS51257">
    <property type="entry name" value="PROKAR_LIPOPROTEIN"/>
    <property type="match status" value="1"/>
</dbReference>
<proteinExistence type="predicted"/>